<feature type="domain" description="NDT80" evidence="4">
    <location>
        <begin position="223"/>
        <end position="501"/>
    </location>
</feature>
<dbReference type="SUPFAM" id="SSF49417">
    <property type="entry name" value="p53-like transcription factors"/>
    <property type="match status" value="1"/>
</dbReference>
<feature type="compositionally biased region" description="Low complexity" evidence="3">
    <location>
        <begin position="215"/>
        <end position="229"/>
    </location>
</feature>
<dbReference type="GO" id="GO:0000228">
    <property type="term" value="C:nuclear chromosome"/>
    <property type="evidence" value="ECO:0007669"/>
    <property type="project" value="TreeGrafter"/>
</dbReference>
<feature type="compositionally biased region" description="Gly residues" evidence="3">
    <location>
        <begin position="509"/>
        <end position="520"/>
    </location>
</feature>
<dbReference type="EMBL" id="VXIT01000002">
    <property type="protein sequence ID" value="KAA6414515.1"/>
    <property type="molecule type" value="Genomic_DNA"/>
</dbReference>
<feature type="compositionally biased region" description="Polar residues" evidence="3">
    <location>
        <begin position="692"/>
        <end position="701"/>
    </location>
</feature>
<dbReference type="InterPro" id="IPR024061">
    <property type="entry name" value="NDT80_DNA-bd_dom"/>
</dbReference>
<sequence>MLFPMNHTYIPHSFDYPLHTESESFEQIRTISDQPPFAIEDVGHPRPDGCGYGYGSLGGQVMMLQPLSLPSANASRCTTQQPGAQDLPFLTPGFSTSSMNSSCGSTSTSPGSAASSFAISPHTSFLPNGPNTIGSYSLAAQSQYAPTVNYPQAYLQSVPDVKPRLLSIHSSSGMRPPSRSPGNPSPVSPSLRATAREKYTTSTPHLHTHPFRPHSTSSYMSQSPQSQLSTNTRSLDSSNTSYRLSTSSMPQDTAAQLALGSHSAVPFENTKNLHTVTDAKGNAVQPDLQAQIDKGFFKADQDWTCYRRNYFSVACSYVLKPNPYASMSEPLYVHRASAGSTSDLIVSLAMCIVARVDGEDGKVIEIVQHTPKRDRAPTSHPQKTRLAPHPTGSLGLYPGASGALSGSQASSEYDSVYPASSTPQQQQPQSIANFDRLQFKTATANNGKRRAAQQYFHIIVELFAEIASNTSSDIQWLKIASRISAPMVVRGRSPGHYSKDRRDSSASMGPGGGGSSGDSAGGQRDPDSAGPSTGSRSGLSRASLSSSSRIGGGAYTSHHASSTHSPSGSHSIPSSSSSSYDQATHNRTIKRPTDPVLTTEEVSSIEEYPGYQYYPFPLSEPSVNGNTVRPLRSAHEYDSFKSNAQSSSQQQAPFGYLTSSNGHANPRNGEPRGSVKGEYADTQVGSGHHPPHSQSLGNQWPTAAVSDASGRGCGRFQGLATSRGHYPQMSAL</sequence>
<feature type="compositionally biased region" description="Low complexity" evidence="3">
    <location>
        <begin position="237"/>
        <end position="246"/>
    </location>
</feature>
<dbReference type="GO" id="GO:0003700">
    <property type="term" value="F:DNA-binding transcription factor activity"/>
    <property type="evidence" value="ECO:0007669"/>
    <property type="project" value="UniProtKB-UniRule"/>
</dbReference>
<accession>A0A5M8PZG8</accession>
<reference evidence="5 6" key="1">
    <citation type="submission" date="2019-09" db="EMBL/GenBank/DDBJ databases">
        <title>The hologenome of the rock-dwelling lichen Lasallia pustulata.</title>
        <authorList>
            <person name="Greshake Tzovaras B."/>
            <person name="Segers F."/>
            <person name="Bicker A."/>
            <person name="Dal Grande F."/>
            <person name="Otte J."/>
            <person name="Hankeln T."/>
            <person name="Schmitt I."/>
            <person name="Ebersberger I."/>
        </authorList>
    </citation>
    <scope>NUCLEOTIDE SEQUENCE [LARGE SCALE GENOMIC DNA]</scope>
    <source>
        <strain evidence="5">A1-1</strain>
    </source>
</reference>
<evidence type="ECO:0000313" key="6">
    <source>
        <dbReference type="Proteomes" id="UP000324767"/>
    </source>
</evidence>
<dbReference type="GO" id="GO:0003677">
    <property type="term" value="F:DNA binding"/>
    <property type="evidence" value="ECO:0007669"/>
    <property type="project" value="UniProtKB-KW"/>
</dbReference>
<dbReference type="Pfam" id="PF05224">
    <property type="entry name" value="NDT80_PhoG"/>
    <property type="match status" value="1"/>
</dbReference>
<evidence type="ECO:0000313" key="5">
    <source>
        <dbReference type="EMBL" id="KAA6414515.1"/>
    </source>
</evidence>
<gene>
    <name evidence="5" type="ORF">FRX48_01264</name>
</gene>
<organism evidence="5 6">
    <name type="scientific">Lasallia pustulata</name>
    <dbReference type="NCBI Taxonomy" id="136370"/>
    <lineage>
        <taxon>Eukaryota</taxon>
        <taxon>Fungi</taxon>
        <taxon>Dikarya</taxon>
        <taxon>Ascomycota</taxon>
        <taxon>Pezizomycotina</taxon>
        <taxon>Lecanoromycetes</taxon>
        <taxon>OSLEUM clade</taxon>
        <taxon>Umbilicariomycetidae</taxon>
        <taxon>Umbilicariales</taxon>
        <taxon>Umbilicariaceae</taxon>
        <taxon>Lasallia</taxon>
    </lineage>
</organism>
<feature type="compositionally biased region" description="Low complexity" evidence="3">
    <location>
        <begin position="399"/>
        <end position="411"/>
    </location>
</feature>
<dbReference type="PANTHER" id="PTHR35144">
    <property type="entry name" value="MEIOSIS-SPECIFIC TRANSCRIPTION FACTOR NDT80"/>
    <property type="match status" value="1"/>
</dbReference>
<dbReference type="Gene3D" id="2.60.40.1390">
    <property type="entry name" value="NDT80 DNA-binding domain"/>
    <property type="match status" value="1"/>
</dbReference>
<feature type="compositionally biased region" description="Low complexity" evidence="3">
    <location>
        <begin position="642"/>
        <end position="652"/>
    </location>
</feature>
<protein>
    <recommendedName>
        <fullName evidence="4">NDT80 domain-containing protein</fullName>
    </recommendedName>
</protein>
<feature type="compositionally biased region" description="Basic and acidic residues" evidence="3">
    <location>
        <begin position="669"/>
        <end position="679"/>
    </location>
</feature>
<evidence type="ECO:0000259" key="4">
    <source>
        <dbReference type="PROSITE" id="PS51517"/>
    </source>
</evidence>
<evidence type="ECO:0000256" key="3">
    <source>
        <dbReference type="SAM" id="MobiDB-lite"/>
    </source>
</evidence>
<keyword evidence="1 2" id="KW-0238">DNA-binding</keyword>
<dbReference type="PROSITE" id="PS51517">
    <property type="entry name" value="NDT80"/>
    <property type="match status" value="1"/>
</dbReference>
<feature type="region of interest" description="Disordered" evidence="3">
    <location>
        <begin position="640"/>
        <end position="732"/>
    </location>
</feature>
<feature type="region of interest" description="Disordered" evidence="3">
    <location>
        <begin position="167"/>
        <end position="246"/>
    </location>
</feature>
<dbReference type="Proteomes" id="UP000324767">
    <property type="component" value="Unassembled WGS sequence"/>
</dbReference>
<dbReference type="GO" id="GO:0051321">
    <property type="term" value="P:meiotic cell cycle"/>
    <property type="evidence" value="ECO:0007669"/>
    <property type="project" value="TreeGrafter"/>
</dbReference>
<name>A0A5M8PZG8_9LECA</name>
<evidence type="ECO:0000256" key="2">
    <source>
        <dbReference type="PROSITE-ProRule" id="PRU00850"/>
    </source>
</evidence>
<feature type="DNA-binding region" description="NDT80" evidence="2">
    <location>
        <begin position="223"/>
        <end position="501"/>
    </location>
</feature>
<feature type="region of interest" description="Disordered" evidence="3">
    <location>
        <begin position="366"/>
        <end position="429"/>
    </location>
</feature>
<feature type="compositionally biased region" description="Low complexity" evidence="3">
    <location>
        <begin position="532"/>
        <end position="580"/>
    </location>
</feature>
<dbReference type="PANTHER" id="PTHR35144:SF2">
    <property type="entry name" value="MEIOSIS-SPECIFIC TRANSCRIPTION FACTOR NDT80"/>
    <property type="match status" value="1"/>
</dbReference>
<dbReference type="OrthoDB" id="2288358at2759"/>
<dbReference type="InterPro" id="IPR008967">
    <property type="entry name" value="p53-like_TF_DNA-bd_sf"/>
</dbReference>
<evidence type="ECO:0000256" key="1">
    <source>
        <dbReference type="ARBA" id="ARBA00023125"/>
    </source>
</evidence>
<dbReference type="InterPro" id="IPR052605">
    <property type="entry name" value="Fungal_trans_regulator"/>
</dbReference>
<feature type="compositionally biased region" description="Low complexity" evidence="3">
    <location>
        <begin position="170"/>
        <end position="182"/>
    </location>
</feature>
<comment type="caution">
    <text evidence="5">The sequence shown here is derived from an EMBL/GenBank/DDBJ whole genome shotgun (WGS) entry which is preliminary data.</text>
</comment>
<feature type="region of interest" description="Disordered" evidence="3">
    <location>
        <begin position="490"/>
        <end position="600"/>
    </location>
</feature>
<dbReference type="AlphaFoldDB" id="A0A5M8PZG8"/>
<dbReference type="InterPro" id="IPR037141">
    <property type="entry name" value="NDT80_DNA-bd_dom_sf"/>
</dbReference>
<proteinExistence type="predicted"/>
<dbReference type="GO" id="GO:0045944">
    <property type="term" value="P:positive regulation of transcription by RNA polymerase II"/>
    <property type="evidence" value="ECO:0007669"/>
    <property type="project" value="TreeGrafter"/>
</dbReference>